<dbReference type="InterPro" id="IPR012338">
    <property type="entry name" value="Beta-lactam/transpept-like"/>
</dbReference>
<proteinExistence type="predicted"/>
<evidence type="ECO:0000313" key="4">
    <source>
        <dbReference type="Proteomes" id="UP001615550"/>
    </source>
</evidence>
<dbReference type="GO" id="GO:0016787">
    <property type="term" value="F:hydrolase activity"/>
    <property type="evidence" value="ECO:0007669"/>
    <property type="project" value="UniProtKB-KW"/>
</dbReference>
<dbReference type="InterPro" id="IPR005180">
    <property type="entry name" value="DUF302"/>
</dbReference>
<comment type="caution">
    <text evidence="3">The sequence shown here is derived from an EMBL/GenBank/DDBJ whole genome shotgun (WGS) entry which is preliminary data.</text>
</comment>
<feature type="domain" description="Beta-lactamase-related" evidence="1">
    <location>
        <begin position="20"/>
        <end position="364"/>
    </location>
</feature>
<keyword evidence="3" id="KW-0378">Hydrolase</keyword>
<dbReference type="PANTHER" id="PTHR46825">
    <property type="entry name" value="D-ALANYL-D-ALANINE-CARBOXYPEPTIDASE/ENDOPEPTIDASE AMPH"/>
    <property type="match status" value="1"/>
</dbReference>
<evidence type="ECO:0000259" key="2">
    <source>
        <dbReference type="Pfam" id="PF03625"/>
    </source>
</evidence>
<dbReference type="EMBL" id="JBGORX010000001">
    <property type="protein sequence ID" value="MFJ1268375.1"/>
    <property type="molecule type" value="Genomic_DNA"/>
</dbReference>
<accession>A0ABW8DA28</accession>
<evidence type="ECO:0000259" key="1">
    <source>
        <dbReference type="Pfam" id="PF00144"/>
    </source>
</evidence>
<protein>
    <submittedName>
        <fullName evidence="3">Serine hydrolase</fullName>
    </submittedName>
</protein>
<name>A0ABW8DA28_9GAMM</name>
<reference evidence="3 4" key="1">
    <citation type="submission" date="2024-08" db="EMBL/GenBank/DDBJ databases">
        <title>Draft Genome Sequence of Legionella lytica strain DSB2004, Isolated From a Fire Sprinkler System.</title>
        <authorList>
            <person name="Everhart A.D."/>
            <person name="Kidane D.T."/>
            <person name="Farone A.L."/>
            <person name="Farone M.B."/>
        </authorList>
    </citation>
    <scope>NUCLEOTIDE SEQUENCE [LARGE SCALE GENOMIC DNA]</scope>
    <source>
        <strain evidence="3 4">DSB2004</strain>
    </source>
</reference>
<dbReference type="InterPro" id="IPR050491">
    <property type="entry name" value="AmpC-like"/>
</dbReference>
<dbReference type="Gene3D" id="3.40.710.10">
    <property type="entry name" value="DD-peptidase/beta-lactamase superfamily"/>
    <property type="match status" value="1"/>
</dbReference>
<dbReference type="CDD" id="cd14797">
    <property type="entry name" value="DUF302"/>
    <property type="match status" value="1"/>
</dbReference>
<dbReference type="Pfam" id="PF00144">
    <property type="entry name" value="Beta-lactamase"/>
    <property type="match status" value="1"/>
</dbReference>
<dbReference type="Gene3D" id="3.30.310.70">
    <property type="entry name" value="TT1751-like domain"/>
    <property type="match status" value="1"/>
</dbReference>
<dbReference type="SUPFAM" id="SSF56601">
    <property type="entry name" value="beta-lactamase/transpeptidase-like"/>
    <property type="match status" value="1"/>
</dbReference>
<dbReference type="InterPro" id="IPR001466">
    <property type="entry name" value="Beta-lactam-related"/>
</dbReference>
<dbReference type="PANTHER" id="PTHR46825:SF9">
    <property type="entry name" value="BETA-LACTAMASE-RELATED DOMAIN-CONTAINING PROTEIN"/>
    <property type="match status" value="1"/>
</dbReference>
<dbReference type="RefSeq" id="WP_400187180.1">
    <property type="nucleotide sequence ID" value="NZ_JBGORX010000001.1"/>
</dbReference>
<feature type="domain" description="DUF302" evidence="2">
    <location>
        <begin position="411"/>
        <end position="473"/>
    </location>
</feature>
<keyword evidence="4" id="KW-1185">Reference proteome</keyword>
<sequence length="508" mass="55627">MNSQGSSRGDFRTIYQGQSVDDLIIEYMEQNAVPGMSLAIVQAPYITRVVGYGLADTQSKRLVSTRTVFHVGQITTAYTAVAIMQLHEEGKLDLDDCIISYLPSSAPPSWENTSIRHLITHSSGIPDYTNSKGFSYQHQYAPTEIINLIKDETLLFPSGTESQMSASNFYLLGLIVEQASGMSYEAYITKNQIERMGLQRTFFINTLSSLENETSNGTKPFKHSEFLKNPIFVDPTEHAVGNSTDNATAPDVSWTSSFANSGILASAQDISIWDIGLAGGILVKNAENRAFLYQSPMLANQQKISGNAGWSFPGHPGLMHIKGNIPGFSAFLSRFTAANELVCVTLLANKENLTDLDILARKIAAAFDIKLAAMDGGLKAETIQSPYTVQQTIERLRSIVSKKGGKIFAHIDHSAEANKVNQSLLPTEVLIIGNPAKGTALMQENPAVALDLPLRIMVTEDQNGEVWLNFADPIKLKEDYHLQGNEARQIATALRNLCEQAVSIQSNF</sequence>
<organism evidence="3 4">
    <name type="scientific">Legionella lytica</name>
    <dbReference type="NCBI Taxonomy" id="96232"/>
    <lineage>
        <taxon>Bacteria</taxon>
        <taxon>Pseudomonadati</taxon>
        <taxon>Pseudomonadota</taxon>
        <taxon>Gammaproteobacteria</taxon>
        <taxon>Legionellales</taxon>
        <taxon>Legionellaceae</taxon>
        <taxon>Legionella</taxon>
    </lineage>
</organism>
<gene>
    <name evidence="3" type="ORF">ACD661_07385</name>
</gene>
<dbReference type="InterPro" id="IPR035923">
    <property type="entry name" value="TT1751-like_sf"/>
</dbReference>
<dbReference type="Pfam" id="PF03625">
    <property type="entry name" value="DUF302"/>
    <property type="match status" value="1"/>
</dbReference>
<dbReference type="SUPFAM" id="SSF103247">
    <property type="entry name" value="TT1751-like"/>
    <property type="match status" value="1"/>
</dbReference>
<dbReference type="Proteomes" id="UP001615550">
    <property type="component" value="Unassembled WGS sequence"/>
</dbReference>
<evidence type="ECO:0000313" key="3">
    <source>
        <dbReference type="EMBL" id="MFJ1268375.1"/>
    </source>
</evidence>